<dbReference type="PANTHER" id="PTHR35789:SF1">
    <property type="entry name" value="SPORE GERMINATION PROTEIN B3"/>
    <property type="match status" value="1"/>
</dbReference>
<dbReference type="InterPro" id="IPR038501">
    <property type="entry name" value="Spore_GerAC_C_sf"/>
</dbReference>
<dbReference type="EMBL" id="CP134050">
    <property type="protein sequence ID" value="WNC12172.1"/>
    <property type="molecule type" value="Genomic_DNA"/>
</dbReference>
<evidence type="ECO:0000313" key="10">
    <source>
        <dbReference type="EMBL" id="WNC12172.1"/>
    </source>
</evidence>
<dbReference type="InterPro" id="IPR046953">
    <property type="entry name" value="Spore_GerAC-like_C"/>
</dbReference>
<feature type="domain" description="Spore germination protein N-terminal" evidence="9">
    <location>
        <begin position="29"/>
        <end position="199"/>
    </location>
</feature>
<evidence type="ECO:0000256" key="3">
    <source>
        <dbReference type="ARBA" id="ARBA00022544"/>
    </source>
</evidence>
<evidence type="ECO:0000256" key="7">
    <source>
        <dbReference type="ARBA" id="ARBA00023288"/>
    </source>
</evidence>
<evidence type="ECO:0000256" key="4">
    <source>
        <dbReference type="ARBA" id="ARBA00022729"/>
    </source>
</evidence>
<dbReference type="InterPro" id="IPR008844">
    <property type="entry name" value="Spore_GerAC-like"/>
</dbReference>
<evidence type="ECO:0000256" key="6">
    <source>
        <dbReference type="ARBA" id="ARBA00023139"/>
    </source>
</evidence>
<evidence type="ECO:0000256" key="1">
    <source>
        <dbReference type="ARBA" id="ARBA00004635"/>
    </source>
</evidence>
<evidence type="ECO:0000256" key="5">
    <source>
        <dbReference type="ARBA" id="ARBA00023136"/>
    </source>
</evidence>
<dbReference type="Gene3D" id="3.30.300.210">
    <property type="entry name" value="Nutrient germinant receptor protein C, domain 3"/>
    <property type="match status" value="1"/>
</dbReference>
<comment type="subcellular location">
    <subcellularLocation>
        <location evidence="1">Membrane</location>
        <topology evidence="1">Lipid-anchor</topology>
    </subcellularLocation>
</comment>
<evidence type="ECO:0000313" key="11">
    <source>
        <dbReference type="Proteomes" id="UP001256827"/>
    </source>
</evidence>
<gene>
    <name evidence="10" type="ORF">RGB73_15620</name>
</gene>
<proteinExistence type="inferred from homology"/>
<keyword evidence="11" id="KW-1185">Reference proteome</keyword>
<dbReference type="Pfam" id="PF25198">
    <property type="entry name" value="Spore_GerAC_N"/>
    <property type="match status" value="1"/>
</dbReference>
<keyword evidence="4" id="KW-0732">Signal</keyword>
<dbReference type="RefSeq" id="WP_310763442.1">
    <property type="nucleotide sequence ID" value="NZ_CP134050.1"/>
</dbReference>
<evidence type="ECO:0000259" key="8">
    <source>
        <dbReference type="Pfam" id="PF05504"/>
    </source>
</evidence>
<sequence length="402" mass="45139">MNKKNGRRTSLLILLGLLSTSFLTGCWSSIELNNRSFVRMMLLDKTASGIELTLSFPLPNRLIPGQSGGTGELQGKPFTFVSATGDNISEAYRIVQSDLSRKITFGQTSVIVIGSELAKEGISQVLEFVAREPRFHINANLFITPGKAKELMLTPVIFERFPADILLAYTREHVTVDMTTKDCLAASYYGGDMIIPMLKFKTITIPSEKQKQQTWMGTDGAALFRDGKMVQVLNTYEMRGAKWILGKMKDAEISIPSPTDGKQLSYMVNQSRSKIRPVLSGDELTFHIECKADASLIASNSLIRLQEPGVERKLSQKLEAMIETRMKDAIESSKRIGADIFQLSSYLDWHYPQEWRNRASHWREEYRSKIKVVPHAFVTIKRLGTTKQPARFLHPAKVGGSQ</sequence>
<dbReference type="PANTHER" id="PTHR35789">
    <property type="entry name" value="SPORE GERMINATION PROTEIN B3"/>
    <property type="match status" value="1"/>
</dbReference>
<evidence type="ECO:0000256" key="2">
    <source>
        <dbReference type="ARBA" id="ARBA00007886"/>
    </source>
</evidence>
<comment type="similarity">
    <text evidence="2">Belongs to the GerABKC lipoprotein family.</text>
</comment>
<reference evidence="10 11" key="1">
    <citation type="submission" date="2023-09" db="EMBL/GenBank/DDBJ databases">
        <title>Complete Genome and Methylome dissection of Bacillus brevis NEB573 original source of BbsI restriction endonuclease.</title>
        <authorList>
            <person name="Fomenkov A."/>
            <person name="Roberts R.D."/>
        </authorList>
    </citation>
    <scope>NUCLEOTIDE SEQUENCE [LARGE SCALE GENOMIC DNA]</scope>
    <source>
        <strain evidence="10 11">NEB573</strain>
    </source>
</reference>
<keyword evidence="7" id="KW-0449">Lipoprotein</keyword>
<name>A0ABY9SWH0_BREBE</name>
<dbReference type="Proteomes" id="UP001256827">
    <property type="component" value="Chromosome"/>
</dbReference>
<keyword evidence="5" id="KW-0472">Membrane</keyword>
<evidence type="ECO:0000259" key="9">
    <source>
        <dbReference type="Pfam" id="PF25198"/>
    </source>
</evidence>
<dbReference type="InterPro" id="IPR057336">
    <property type="entry name" value="GerAC_N"/>
</dbReference>
<accession>A0ABY9SWH0</accession>
<protein>
    <submittedName>
        <fullName evidence="10">Ger(X)C family spore germination protein</fullName>
    </submittedName>
</protein>
<keyword evidence="6" id="KW-0564">Palmitate</keyword>
<dbReference type="PROSITE" id="PS51257">
    <property type="entry name" value="PROKAR_LIPOPROTEIN"/>
    <property type="match status" value="1"/>
</dbReference>
<dbReference type="NCBIfam" id="TIGR02887">
    <property type="entry name" value="spore_ger_x_C"/>
    <property type="match status" value="1"/>
</dbReference>
<feature type="domain" description="Spore germination GerAC-like C-terminal" evidence="8">
    <location>
        <begin position="219"/>
        <end position="384"/>
    </location>
</feature>
<dbReference type="Pfam" id="PF05504">
    <property type="entry name" value="Spore_GerAC"/>
    <property type="match status" value="1"/>
</dbReference>
<keyword evidence="3" id="KW-0309">Germination</keyword>
<organism evidence="10 11">
    <name type="scientific">Brevibacillus brevis</name>
    <name type="common">Bacillus brevis</name>
    <dbReference type="NCBI Taxonomy" id="1393"/>
    <lineage>
        <taxon>Bacteria</taxon>
        <taxon>Bacillati</taxon>
        <taxon>Bacillota</taxon>
        <taxon>Bacilli</taxon>
        <taxon>Bacillales</taxon>
        <taxon>Paenibacillaceae</taxon>
        <taxon>Brevibacillus</taxon>
    </lineage>
</organism>